<dbReference type="AlphaFoldDB" id="A0AAQ3WFD8"/>
<gene>
    <name evidence="1" type="ORF">U9M48_009712</name>
</gene>
<evidence type="ECO:0000313" key="1">
    <source>
        <dbReference type="EMBL" id="WVZ59592.1"/>
    </source>
</evidence>
<accession>A0AAQ3WFD8</accession>
<name>A0AAQ3WFD8_PASNO</name>
<dbReference type="EMBL" id="CP144746">
    <property type="protein sequence ID" value="WVZ59592.1"/>
    <property type="molecule type" value="Genomic_DNA"/>
</dbReference>
<evidence type="ECO:0000313" key="2">
    <source>
        <dbReference type="Proteomes" id="UP001341281"/>
    </source>
</evidence>
<dbReference type="Proteomes" id="UP001341281">
    <property type="component" value="Chromosome 02"/>
</dbReference>
<proteinExistence type="predicted"/>
<protein>
    <submittedName>
        <fullName evidence="1">Uncharacterized protein</fullName>
    </submittedName>
</protein>
<reference evidence="1 2" key="1">
    <citation type="submission" date="2024-02" db="EMBL/GenBank/DDBJ databases">
        <title>High-quality chromosome-scale genome assembly of Pensacola bahiagrass (Paspalum notatum Flugge var. saurae).</title>
        <authorList>
            <person name="Vega J.M."/>
            <person name="Podio M."/>
            <person name="Orjuela J."/>
            <person name="Siena L.A."/>
            <person name="Pessino S.C."/>
            <person name="Combes M.C."/>
            <person name="Mariac C."/>
            <person name="Albertini E."/>
            <person name="Pupilli F."/>
            <person name="Ortiz J.P.A."/>
            <person name="Leblanc O."/>
        </authorList>
    </citation>
    <scope>NUCLEOTIDE SEQUENCE [LARGE SCALE GENOMIC DNA]</scope>
    <source>
        <strain evidence="1">R1</strain>
        <tissue evidence="1">Leaf</tissue>
    </source>
</reference>
<feature type="non-terminal residue" evidence="1">
    <location>
        <position position="1"/>
    </location>
</feature>
<sequence>EREGTVAALQRTLLVRGFSVAYGNIKEVHVQKQYIDHNQPDSWKIRLVRLVALGFMECPDVPCIYTHGPWRIPSGVSSHCRRQPIGQTGDATNSVPRSRRTHKLRLRALASMMMM</sequence>
<organism evidence="1 2">
    <name type="scientific">Paspalum notatum var. saurae</name>
    <dbReference type="NCBI Taxonomy" id="547442"/>
    <lineage>
        <taxon>Eukaryota</taxon>
        <taxon>Viridiplantae</taxon>
        <taxon>Streptophyta</taxon>
        <taxon>Embryophyta</taxon>
        <taxon>Tracheophyta</taxon>
        <taxon>Spermatophyta</taxon>
        <taxon>Magnoliopsida</taxon>
        <taxon>Liliopsida</taxon>
        <taxon>Poales</taxon>
        <taxon>Poaceae</taxon>
        <taxon>PACMAD clade</taxon>
        <taxon>Panicoideae</taxon>
        <taxon>Andropogonodae</taxon>
        <taxon>Paspaleae</taxon>
        <taxon>Paspalinae</taxon>
        <taxon>Paspalum</taxon>
    </lineage>
</organism>
<keyword evidence="2" id="KW-1185">Reference proteome</keyword>